<dbReference type="Pfam" id="PF13765">
    <property type="entry name" value="PRY"/>
    <property type="match status" value="1"/>
</dbReference>
<dbReference type="Bgee" id="ENSSSAG00000004939">
    <property type="expression patterns" value="Expressed in semen and 13 other cell types or tissues"/>
</dbReference>
<dbReference type="SMART" id="SM00449">
    <property type="entry name" value="SPRY"/>
    <property type="match status" value="1"/>
</dbReference>
<dbReference type="SUPFAM" id="SSF57845">
    <property type="entry name" value="B-box zinc-binding domain"/>
    <property type="match status" value="1"/>
</dbReference>
<evidence type="ECO:0000256" key="7">
    <source>
        <dbReference type="SAM" id="Coils"/>
    </source>
</evidence>
<dbReference type="GO" id="GO:0045087">
    <property type="term" value="P:innate immune response"/>
    <property type="evidence" value="ECO:0007669"/>
    <property type="project" value="UniProtKB-KW"/>
</dbReference>
<dbReference type="InterPro" id="IPR003879">
    <property type="entry name" value="Butyrophylin_SPRY"/>
</dbReference>
<dbReference type="CDD" id="cd13733">
    <property type="entry name" value="SPRY_PRY_C-I_1"/>
    <property type="match status" value="1"/>
</dbReference>
<evidence type="ECO:0000259" key="10">
    <source>
        <dbReference type="PROSITE" id="PS50188"/>
    </source>
</evidence>
<dbReference type="PRINTS" id="PR01407">
    <property type="entry name" value="BUTYPHLNCDUF"/>
</dbReference>
<dbReference type="InterPro" id="IPR001841">
    <property type="entry name" value="Znf_RING"/>
</dbReference>
<dbReference type="GO" id="GO:0008270">
    <property type="term" value="F:zinc ion binding"/>
    <property type="evidence" value="ECO:0007669"/>
    <property type="project" value="UniProtKB-KW"/>
</dbReference>
<dbReference type="PANTHER" id="PTHR25465:SF32">
    <property type="entry name" value="BLOODTHIRSTY-RELATED GENE FAMILY, MEMBER 16 ISOFORM X1-RELATED"/>
    <property type="match status" value="1"/>
</dbReference>
<dbReference type="PROSITE" id="PS50089">
    <property type="entry name" value="ZF_RING_2"/>
    <property type="match status" value="1"/>
</dbReference>
<keyword evidence="3 6" id="KW-0863">Zinc-finger</keyword>
<evidence type="ECO:0000256" key="3">
    <source>
        <dbReference type="ARBA" id="ARBA00022771"/>
    </source>
</evidence>
<evidence type="ECO:0000256" key="5">
    <source>
        <dbReference type="ARBA" id="ARBA00022859"/>
    </source>
</evidence>
<keyword evidence="7" id="KW-0175">Coiled coil</keyword>
<dbReference type="PROSITE" id="PS50119">
    <property type="entry name" value="ZF_BBOX"/>
    <property type="match status" value="1"/>
</dbReference>
<dbReference type="InterPro" id="IPR058030">
    <property type="entry name" value="TRIM8/14/16/25/29/45/65_CC"/>
</dbReference>
<dbReference type="InterPro" id="IPR003877">
    <property type="entry name" value="SPRY_dom"/>
</dbReference>
<dbReference type="Pfam" id="PF25600">
    <property type="entry name" value="TRIM_CC"/>
    <property type="match status" value="1"/>
</dbReference>
<dbReference type="InterPro" id="IPR051051">
    <property type="entry name" value="E3_ubiq-ligase_TRIM/RNF"/>
</dbReference>
<feature type="domain" description="B30.2/SPRY" evidence="10">
    <location>
        <begin position="345"/>
        <end position="540"/>
    </location>
</feature>
<evidence type="ECO:0000259" key="8">
    <source>
        <dbReference type="PROSITE" id="PS50089"/>
    </source>
</evidence>
<gene>
    <name evidence="12" type="primary">LOC106602751</name>
</gene>
<evidence type="ECO:0000313" key="12">
    <source>
        <dbReference type="RefSeq" id="XP_014051065.1"/>
    </source>
</evidence>
<dbReference type="Pfam" id="PF00643">
    <property type="entry name" value="zf-B_box"/>
    <property type="match status" value="1"/>
</dbReference>
<dbReference type="SMART" id="SM00184">
    <property type="entry name" value="RING"/>
    <property type="match status" value="1"/>
</dbReference>
<evidence type="ECO:0000256" key="2">
    <source>
        <dbReference type="ARBA" id="ARBA00022723"/>
    </source>
</evidence>
<dbReference type="PROSITE" id="PS50188">
    <property type="entry name" value="B302_SPRY"/>
    <property type="match status" value="1"/>
</dbReference>
<dbReference type="FunFam" id="2.60.120.920:FF:000004">
    <property type="entry name" value="Butyrophilin subfamily 1 member A1"/>
    <property type="match status" value="1"/>
</dbReference>
<dbReference type="OrthoDB" id="6270329at2759"/>
<dbReference type="RefSeq" id="XP_014051065.1">
    <property type="nucleotide sequence ID" value="XM_014195590.2"/>
</dbReference>
<dbReference type="PANTHER" id="PTHR25465">
    <property type="entry name" value="B-BOX DOMAIN CONTAINING"/>
    <property type="match status" value="1"/>
</dbReference>
<dbReference type="SUPFAM" id="SSF57850">
    <property type="entry name" value="RING/U-box"/>
    <property type="match status" value="1"/>
</dbReference>
<dbReference type="SUPFAM" id="SSF49899">
    <property type="entry name" value="Concanavalin A-like lectins/glucanases"/>
    <property type="match status" value="1"/>
</dbReference>
<dbReference type="InterPro" id="IPR013083">
    <property type="entry name" value="Znf_RING/FYVE/PHD"/>
</dbReference>
<evidence type="ECO:0000256" key="1">
    <source>
        <dbReference type="ARBA" id="ARBA00022588"/>
    </source>
</evidence>
<accession>A0A1S3RFI5</accession>
<dbReference type="Gene3D" id="2.60.120.920">
    <property type="match status" value="1"/>
</dbReference>
<keyword evidence="11" id="KW-1185">Reference proteome</keyword>
<dbReference type="PaxDb" id="8030-ENSSSAP00000009869"/>
<keyword evidence="5" id="KW-0391">Immunity</keyword>
<dbReference type="Gene3D" id="3.30.160.60">
    <property type="entry name" value="Classic Zinc Finger"/>
    <property type="match status" value="1"/>
</dbReference>
<dbReference type="InterPro" id="IPR000315">
    <property type="entry name" value="Znf_B-box"/>
</dbReference>
<dbReference type="Gene3D" id="3.30.40.10">
    <property type="entry name" value="Zinc/RING finger domain, C3HC4 (zinc finger)"/>
    <property type="match status" value="1"/>
</dbReference>
<dbReference type="InterPro" id="IPR043136">
    <property type="entry name" value="B30.2/SPRY_sf"/>
</dbReference>
<feature type="domain" description="B box-type" evidence="9">
    <location>
        <begin position="144"/>
        <end position="184"/>
    </location>
</feature>
<sequence>MTSSSSLLSEEQFLCSICLDVFTEPVSTSCGHNFCIACVTKYWDSNDLCQCPLCKETFYTRPELRVNTTFREVVDHFKRMTDEGKDDCPANPGKVTCDVCTGTKLKALKSCLVCLASYCETHLEPHQIAPPLKRHKLIDPVENLEDRICKKHDRVLELFCRTDQTCVCQFCTEADHKTHDTVPIDEECGERKAQLGKTEAELQQMIQERLQKLKEIKHSVELRKRDAKREIADSMQVFTALVRSIEKSQVEVIEVIEKKQKAAERKAEGLIKELEHEITELKRRSTELEQLSHTEDHLQLLQSFTSLVCTPPSTKDWSEISVHSDLCVGTVRTAVSQLEEMLNKEMEKLLPEVKLKRIQQYAVDVTLDPDTAHPDLILSEDGKQVRCGETLRNLPDNPKRFDRFAIVLGKDCFSSGRFYYEVTVKGKTKWTLGVARESIDRKRNISLSPEDGLWTVLLRDGNVYKAGTYPPFLLSLKEKPQKVGVFVDYVEGQVSFYDVEARSYIYSFTGCTFTEKLYPLFSPCNNAVGKNLAPLIISPVNHTD</sequence>
<dbReference type="GO" id="GO:0005737">
    <property type="term" value="C:cytoplasm"/>
    <property type="evidence" value="ECO:0007669"/>
    <property type="project" value="UniProtKB-ARBA"/>
</dbReference>
<dbReference type="Pfam" id="PF00622">
    <property type="entry name" value="SPRY"/>
    <property type="match status" value="1"/>
</dbReference>
<proteinExistence type="predicted"/>
<feature type="coiled-coil region" evidence="7">
    <location>
        <begin position="210"/>
        <end position="291"/>
    </location>
</feature>
<dbReference type="OMA" id="WSEISIY"/>
<evidence type="ECO:0000256" key="6">
    <source>
        <dbReference type="PROSITE-ProRule" id="PRU00024"/>
    </source>
</evidence>
<keyword evidence="4" id="KW-0862">Zinc</keyword>
<dbReference type="GeneID" id="106602751"/>
<dbReference type="STRING" id="8030.ENSSSAP00000009869"/>
<dbReference type="AlphaFoldDB" id="A0A1S3RFI5"/>
<reference evidence="12" key="1">
    <citation type="submission" date="2025-08" db="UniProtKB">
        <authorList>
            <consortium name="RefSeq"/>
        </authorList>
    </citation>
    <scope>IDENTIFICATION</scope>
</reference>
<dbReference type="CDD" id="cd19769">
    <property type="entry name" value="Bbox2_TRIM16-like"/>
    <property type="match status" value="1"/>
</dbReference>
<feature type="domain" description="RING-type" evidence="8">
    <location>
        <begin position="15"/>
        <end position="55"/>
    </location>
</feature>
<name>A0A1S3RFI5_SALSA</name>
<evidence type="ECO:0000313" key="11">
    <source>
        <dbReference type="Proteomes" id="UP001652741"/>
    </source>
</evidence>
<dbReference type="SMART" id="SM00336">
    <property type="entry name" value="BBOX"/>
    <property type="match status" value="1"/>
</dbReference>
<dbReference type="KEGG" id="sasa:106602751"/>
<protein>
    <submittedName>
        <fullName evidence="12">Zinc finger protein RFP</fullName>
    </submittedName>
</protein>
<dbReference type="InterPro" id="IPR017907">
    <property type="entry name" value="Znf_RING_CS"/>
</dbReference>
<evidence type="ECO:0000256" key="4">
    <source>
        <dbReference type="ARBA" id="ARBA00022833"/>
    </source>
</evidence>
<dbReference type="PROSITE" id="PS00518">
    <property type="entry name" value="ZF_RING_1"/>
    <property type="match status" value="1"/>
</dbReference>
<dbReference type="Pfam" id="PF13445">
    <property type="entry name" value="zf-RING_UBOX"/>
    <property type="match status" value="1"/>
</dbReference>
<dbReference type="InterPro" id="IPR027370">
    <property type="entry name" value="Znf-RING_euk"/>
</dbReference>
<organism evidence="11 12">
    <name type="scientific">Salmo salar</name>
    <name type="common">Atlantic salmon</name>
    <dbReference type="NCBI Taxonomy" id="8030"/>
    <lineage>
        <taxon>Eukaryota</taxon>
        <taxon>Metazoa</taxon>
        <taxon>Chordata</taxon>
        <taxon>Craniata</taxon>
        <taxon>Vertebrata</taxon>
        <taxon>Euteleostomi</taxon>
        <taxon>Actinopterygii</taxon>
        <taxon>Neopterygii</taxon>
        <taxon>Teleostei</taxon>
        <taxon>Protacanthopterygii</taxon>
        <taxon>Salmoniformes</taxon>
        <taxon>Salmonidae</taxon>
        <taxon>Salmoninae</taxon>
        <taxon>Salmo</taxon>
    </lineage>
</organism>
<dbReference type="InterPro" id="IPR006574">
    <property type="entry name" value="PRY"/>
</dbReference>
<keyword evidence="2" id="KW-0479">Metal-binding</keyword>
<dbReference type="Gene3D" id="4.10.830.40">
    <property type="match status" value="1"/>
</dbReference>
<dbReference type="InterPro" id="IPR001870">
    <property type="entry name" value="B30.2/SPRY"/>
</dbReference>
<evidence type="ECO:0000259" key="9">
    <source>
        <dbReference type="PROSITE" id="PS50119"/>
    </source>
</evidence>
<keyword evidence="1" id="KW-0399">Innate immunity</keyword>
<dbReference type="Proteomes" id="UP001652741">
    <property type="component" value="Chromosome ssa04"/>
</dbReference>
<dbReference type="SMART" id="SM00589">
    <property type="entry name" value="PRY"/>
    <property type="match status" value="1"/>
</dbReference>
<dbReference type="InterPro" id="IPR013320">
    <property type="entry name" value="ConA-like_dom_sf"/>
</dbReference>